<dbReference type="InterPro" id="IPR012337">
    <property type="entry name" value="RNaseH-like_sf"/>
</dbReference>
<dbReference type="EMBL" id="KI913138">
    <property type="protein sequence ID" value="ETV75850.1"/>
    <property type="molecule type" value="Genomic_DNA"/>
</dbReference>
<dbReference type="AlphaFoldDB" id="W4G844"/>
<proteinExistence type="predicted"/>
<dbReference type="PANTHER" id="PTHR40866:SF1">
    <property type="entry name" value="BED-TYPE DOMAIN-CONTAINING PROTEIN"/>
    <property type="match status" value="1"/>
</dbReference>
<dbReference type="RefSeq" id="XP_009834492.1">
    <property type="nucleotide sequence ID" value="XM_009836190.1"/>
</dbReference>
<evidence type="ECO:0000256" key="3">
    <source>
        <dbReference type="ARBA" id="ARBA00022833"/>
    </source>
</evidence>
<dbReference type="GO" id="GO:0003677">
    <property type="term" value="F:DNA binding"/>
    <property type="evidence" value="ECO:0007669"/>
    <property type="project" value="InterPro"/>
</dbReference>
<dbReference type="GeneID" id="20811821"/>
<dbReference type="SUPFAM" id="SSF53098">
    <property type="entry name" value="Ribonuclease H-like"/>
    <property type="match status" value="1"/>
</dbReference>
<protein>
    <recommendedName>
        <fullName evidence="4">BED-type domain-containing protein</fullName>
    </recommendedName>
</protein>
<dbReference type="Pfam" id="PF02892">
    <property type="entry name" value="zf-BED"/>
    <property type="match status" value="1"/>
</dbReference>
<dbReference type="PANTHER" id="PTHR40866">
    <property type="entry name" value="BED-TYPE DOMAIN-CONTAINING PROTEIN"/>
    <property type="match status" value="1"/>
</dbReference>
<accession>W4G844</accession>
<feature type="domain" description="BED-type" evidence="4">
    <location>
        <begin position="28"/>
        <end position="67"/>
    </location>
</feature>
<name>W4G844_APHAT</name>
<dbReference type="OrthoDB" id="125057at2759"/>
<reference evidence="5" key="1">
    <citation type="submission" date="2013-12" db="EMBL/GenBank/DDBJ databases">
        <title>The Genome Sequence of Aphanomyces astaci APO3.</title>
        <authorList>
            <consortium name="The Broad Institute Genomics Platform"/>
            <person name="Russ C."/>
            <person name="Tyler B."/>
            <person name="van West P."/>
            <person name="Dieguez-Uribeondo J."/>
            <person name="Young S.K."/>
            <person name="Zeng Q."/>
            <person name="Gargeya S."/>
            <person name="Fitzgerald M."/>
            <person name="Abouelleil A."/>
            <person name="Alvarado L."/>
            <person name="Chapman S.B."/>
            <person name="Gainer-Dewar J."/>
            <person name="Goldberg J."/>
            <person name="Griggs A."/>
            <person name="Gujja S."/>
            <person name="Hansen M."/>
            <person name="Howarth C."/>
            <person name="Imamovic A."/>
            <person name="Ireland A."/>
            <person name="Larimer J."/>
            <person name="McCowan C."/>
            <person name="Murphy C."/>
            <person name="Pearson M."/>
            <person name="Poon T.W."/>
            <person name="Priest M."/>
            <person name="Roberts A."/>
            <person name="Saif S."/>
            <person name="Shea T."/>
            <person name="Sykes S."/>
            <person name="Wortman J."/>
            <person name="Nusbaum C."/>
            <person name="Birren B."/>
        </authorList>
    </citation>
    <scope>NUCLEOTIDE SEQUENCE [LARGE SCALE GENOMIC DNA]</scope>
    <source>
        <strain evidence="5">APO3</strain>
    </source>
</reference>
<organism evidence="5">
    <name type="scientific">Aphanomyces astaci</name>
    <name type="common">Crayfish plague agent</name>
    <dbReference type="NCBI Taxonomy" id="112090"/>
    <lineage>
        <taxon>Eukaryota</taxon>
        <taxon>Sar</taxon>
        <taxon>Stramenopiles</taxon>
        <taxon>Oomycota</taxon>
        <taxon>Saprolegniomycetes</taxon>
        <taxon>Saprolegniales</taxon>
        <taxon>Verrucalvaceae</taxon>
        <taxon>Aphanomyces</taxon>
    </lineage>
</organism>
<evidence type="ECO:0000256" key="2">
    <source>
        <dbReference type="ARBA" id="ARBA00022771"/>
    </source>
</evidence>
<evidence type="ECO:0000256" key="1">
    <source>
        <dbReference type="ARBA" id="ARBA00022723"/>
    </source>
</evidence>
<evidence type="ECO:0000259" key="4">
    <source>
        <dbReference type="Pfam" id="PF02892"/>
    </source>
</evidence>
<dbReference type="VEuPathDB" id="FungiDB:H257_09825"/>
<evidence type="ECO:0000313" key="5">
    <source>
        <dbReference type="EMBL" id="ETV75850.1"/>
    </source>
</evidence>
<keyword evidence="2" id="KW-0863">Zinc-finger</keyword>
<dbReference type="InterPro" id="IPR003656">
    <property type="entry name" value="Znf_BED"/>
</dbReference>
<keyword evidence="3" id="KW-0862">Zinc</keyword>
<gene>
    <name evidence="5" type="ORF">H257_09825</name>
</gene>
<keyword evidence="1" id="KW-0479">Metal-binding</keyword>
<sequence>MSTFLSGKSTAPKFSPEQCSRYFFSAITDSNDETTGRWRCTLCQRTYTQQEGRGYTNLLAHLKASHSNYATLMREAPAAAQSTNTRLWVSDRVKGRFGWISWIVEEGLPLTFCEKPSTRRFTNLPIISHVTLRDNILRLTEVVEKKISKEIPDRFGIIFDGWTHNSEHYLAVFASYEKDGVLVQPLLSLAPIIHEPDDDHSAKTHYTAIKSVLAMFKKTITQCVFLVGDNCSVNKTLAKLMSVPLIGCASHRLNLAVKAYTQQHEDELAKIQQLMIKLRTLNQASKLLFRTELRPILRQDTRWSSTFAMLQRFFELREHLDHEDDTILEILPTLGGSANIVGNPNFENAVTKVQRGRTLTRPEKLVVAALRSNNGADVASDEDAGFAERALKRARLADENDTYVLLGAVTPTSNIAERLFSVARALIGLDRFSLHPIMIEATLFLKCNRSYWDVSTVHETLE</sequence>
<dbReference type="GO" id="GO:0008270">
    <property type="term" value="F:zinc ion binding"/>
    <property type="evidence" value="ECO:0007669"/>
    <property type="project" value="UniProtKB-KW"/>
</dbReference>